<dbReference type="GO" id="GO:0016798">
    <property type="term" value="F:hydrolase activity, acting on glycosyl bonds"/>
    <property type="evidence" value="ECO:0007669"/>
    <property type="project" value="UniProtKB-KW"/>
</dbReference>
<dbReference type="Pfam" id="PF14508">
    <property type="entry name" value="GH97_N"/>
    <property type="match status" value="1"/>
</dbReference>
<name>A0A316HEP0_9SPHI</name>
<keyword evidence="4" id="KW-0106">Calcium</keyword>
<evidence type="ECO:0000313" key="11">
    <source>
        <dbReference type="Proteomes" id="UP000245678"/>
    </source>
</evidence>
<dbReference type="AlphaFoldDB" id="A0A316HEP0"/>
<dbReference type="Pfam" id="PF10566">
    <property type="entry name" value="Glyco_hydro_97"/>
    <property type="match status" value="1"/>
</dbReference>
<protein>
    <submittedName>
        <fullName evidence="10">Glycosyl hydrolase family 97</fullName>
    </submittedName>
</protein>
<sequence length="649" mass="73624">MKILSPKKNAVAAALLCLIGYGNAYSQKHTTYQLTSPNGNIKLVLHNRYQAGNDSVVSAGFDVYYKTGDRLTTVMQGNKLGLSTAQEEFRNIDLKSAGAIKRISESYKMLTGKRSLCTNAAIERSFTFTNTAGRQLNVIFRVYNDGIAFRYLLPKWTDQPVNVKDEYTAYHIPEQTGRWVQKYDIGYENYFPYSTDGHGEQLQQWAYPALFKVNGHELYYLISEAGNTGQNSAARLSNARNLNTYRVTYPEPRKGFEQQGDVALLPWASQWHTLILGSLATVVQSTLITDVSEPSKVANPDWVVPGPAAWVYWAYNHGSKDYKKVAEYVDLAYKMNWPYVLIDWEWDEMANGGKMEDAVKYARSKGIKPMLWYNSGTTEWCTSTPVDRMRTRDKRLKEFEWLNKIEVYGVKIDFFAGDQQDMIKMYLDILKDAAEHHLMVDFHGATIPRGWSRTYPNLMTVEAVRGAEWYNNNDDLTKKAAAHNATLPFTRNVIGPMDYTPVTFSNSQHPHITSYGHELALSVVFESALQNFADRPEAFYALPDAPRNFLKTVPTAWDETRLLSGYPGKQVVIARRHGKKWYIGGLNGQDTAQNLQFNLSFIKQKSAKMFIISDGENDTSFRSDVQKVSANQKTNVKCLARGGFVCVIE</sequence>
<evidence type="ECO:0000256" key="1">
    <source>
        <dbReference type="ARBA" id="ARBA00001913"/>
    </source>
</evidence>
<dbReference type="PANTHER" id="PTHR35803">
    <property type="entry name" value="GLUCAN 1,4-ALPHA-GLUCOSIDASE SUSB-RELATED"/>
    <property type="match status" value="1"/>
</dbReference>
<organism evidence="10 11">
    <name type="scientific">Mucilaginibacter oryzae</name>
    <dbReference type="NCBI Taxonomy" id="468058"/>
    <lineage>
        <taxon>Bacteria</taxon>
        <taxon>Pseudomonadati</taxon>
        <taxon>Bacteroidota</taxon>
        <taxon>Sphingobacteriia</taxon>
        <taxon>Sphingobacteriales</taxon>
        <taxon>Sphingobacteriaceae</taxon>
        <taxon>Mucilaginibacter</taxon>
    </lineage>
</organism>
<evidence type="ECO:0000313" key="10">
    <source>
        <dbReference type="EMBL" id="PWK78867.1"/>
    </source>
</evidence>
<evidence type="ECO:0000256" key="5">
    <source>
        <dbReference type="ARBA" id="ARBA00023295"/>
    </source>
</evidence>
<dbReference type="Gene3D" id="2.70.98.10">
    <property type="match status" value="1"/>
</dbReference>
<feature type="domain" description="Glycosyl-hydrolase 97 catalytic" evidence="7">
    <location>
        <begin position="319"/>
        <end position="464"/>
    </location>
</feature>
<comment type="subunit">
    <text evidence="2">Monomer.</text>
</comment>
<evidence type="ECO:0000259" key="8">
    <source>
        <dbReference type="Pfam" id="PF14508"/>
    </source>
</evidence>
<dbReference type="EMBL" id="QGHA01000002">
    <property type="protein sequence ID" value="PWK78867.1"/>
    <property type="molecule type" value="Genomic_DNA"/>
</dbReference>
<dbReference type="Gene3D" id="2.60.40.1180">
    <property type="entry name" value="Golgi alpha-mannosidase II"/>
    <property type="match status" value="1"/>
</dbReference>
<dbReference type="InterPro" id="IPR013785">
    <property type="entry name" value="Aldolase_TIM"/>
</dbReference>
<feature type="domain" description="Glycosyl-hydrolase 97 N-terminal" evidence="8">
    <location>
        <begin position="34"/>
        <end position="294"/>
    </location>
</feature>
<dbReference type="InterPro" id="IPR052720">
    <property type="entry name" value="Glycosyl_hydrolase_97"/>
</dbReference>
<gene>
    <name evidence="10" type="ORF">LX99_01320</name>
</gene>
<reference evidence="10 11" key="1">
    <citation type="submission" date="2018-05" db="EMBL/GenBank/DDBJ databases">
        <title>Genomic Encyclopedia of Archaeal and Bacterial Type Strains, Phase II (KMG-II): from individual species to whole genera.</title>
        <authorList>
            <person name="Goeker M."/>
        </authorList>
    </citation>
    <scope>NUCLEOTIDE SEQUENCE [LARGE SCALE GENOMIC DNA]</scope>
    <source>
        <strain evidence="10 11">DSM 19975</strain>
    </source>
</reference>
<dbReference type="Proteomes" id="UP000245678">
    <property type="component" value="Unassembled WGS sequence"/>
</dbReference>
<dbReference type="PANTHER" id="PTHR35803:SF2">
    <property type="entry name" value="RETAINING ALPHA-GALACTOSIDASE"/>
    <property type="match status" value="1"/>
</dbReference>
<dbReference type="InterPro" id="IPR029483">
    <property type="entry name" value="GH97_C"/>
</dbReference>
<feature type="chain" id="PRO_5016367095" evidence="6">
    <location>
        <begin position="25"/>
        <end position="649"/>
    </location>
</feature>
<dbReference type="GO" id="GO:0030246">
    <property type="term" value="F:carbohydrate binding"/>
    <property type="evidence" value="ECO:0007669"/>
    <property type="project" value="InterPro"/>
</dbReference>
<keyword evidence="11" id="KW-1185">Reference proteome</keyword>
<dbReference type="InterPro" id="IPR017853">
    <property type="entry name" value="GH"/>
</dbReference>
<dbReference type="InterPro" id="IPR029486">
    <property type="entry name" value="GH97_N"/>
</dbReference>
<keyword evidence="3 10" id="KW-0378">Hydrolase</keyword>
<accession>A0A316HEP0</accession>
<dbReference type="RefSeq" id="WP_109607131.1">
    <property type="nucleotide sequence ID" value="NZ_QGHA01000002.1"/>
</dbReference>
<evidence type="ECO:0000256" key="3">
    <source>
        <dbReference type="ARBA" id="ARBA00022801"/>
    </source>
</evidence>
<evidence type="ECO:0000259" key="9">
    <source>
        <dbReference type="Pfam" id="PF14509"/>
    </source>
</evidence>
<evidence type="ECO:0000259" key="7">
    <source>
        <dbReference type="Pfam" id="PF10566"/>
    </source>
</evidence>
<dbReference type="InterPro" id="IPR013780">
    <property type="entry name" value="Glyco_hydro_b"/>
</dbReference>
<dbReference type="InterPro" id="IPR014718">
    <property type="entry name" value="GH-type_carb-bd"/>
</dbReference>
<feature type="domain" description="Glycosyl-hydrolase 97 C-terminal oligomerisation" evidence="9">
    <location>
        <begin position="556"/>
        <end position="648"/>
    </location>
</feature>
<comment type="caution">
    <text evidence="10">The sequence shown here is derived from an EMBL/GenBank/DDBJ whole genome shotgun (WGS) entry which is preliminary data.</text>
</comment>
<dbReference type="SUPFAM" id="SSF51445">
    <property type="entry name" value="(Trans)glycosidases"/>
    <property type="match status" value="1"/>
</dbReference>
<comment type="cofactor">
    <cofactor evidence="1">
        <name>Ca(2+)</name>
        <dbReference type="ChEBI" id="CHEBI:29108"/>
    </cofactor>
</comment>
<proteinExistence type="predicted"/>
<keyword evidence="6" id="KW-0732">Signal</keyword>
<evidence type="ECO:0000256" key="4">
    <source>
        <dbReference type="ARBA" id="ARBA00022837"/>
    </source>
</evidence>
<dbReference type="Pfam" id="PF14509">
    <property type="entry name" value="GH97_C"/>
    <property type="match status" value="1"/>
</dbReference>
<dbReference type="Gene3D" id="3.20.20.70">
    <property type="entry name" value="Aldolase class I"/>
    <property type="match status" value="1"/>
</dbReference>
<dbReference type="InterPro" id="IPR019563">
    <property type="entry name" value="GH97_catalytic"/>
</dbReference>
<evidence type="ECO:0000256" key="6">
    <source>
        <dbReference type="SAM" id="SignalP"/>
    </source>
</evidence>
<evidence type="ECO:0000256" key="2">
    <source>
        <dbReference type="ARBA" id="ARBA00011245"/>
    </source>
</evidence>
<keyword evidence="5" id="KW-0326">Glycosidase</keyword>
<feature type="signal peptide" evidence="6">
    <location>
        <begin position="1"/>
        <end position="24"/>
    </location>
</feature>